<protein>
    <submittedName>
        <fullName evidence="1">Arylmalonate decarboxylase</fullName>
        <ecNumber evidence="1">4.1.1.76</ecNumber>
    </submittedName>
</protein>
<dbReference type="Gene3D" id="3.40.50.12500">
    <property type="match status" value="1"/>
</dbReference>
<dbReference type="PIRSF" id="PIRSF015736">
    <property type="entry name" value="MI"/>
    <property type="match status" value="1"/>
</dbReference>
<dbReference type="InterPro" id="IPR026286">
    <property type="entry name" value="MaiA/AMDase"/>
</dbReference>
<keyword evidence="2" id="KW-1185">Reference proteome</keyword>
<evidence type="ECO:0000313" key="1">
    <source>
        <dbReference type="EMBL" id="OJI95612.1"/>
    </source>
</evidence>
<dbReference type="Proteomes" id="UP000184514">
    <property type="component" value="Unassembled WGS sequence"/>
</dbReference>
<gene>
    <name evidence="1" type="ORF">PFRI_01240</name>
</gene>
<dbReference type="Pfam" id="PF17645">
    <property type="entry name" value="Amdase"/>
    <property type="match status" value="1"/>
</dbReference>
<accession>A0A1L9P288</accession>
<name>A0A1L9P288_9RHOB</name>
<evidence type="ECO:0000313" key="2">
    <source>
        <dbReference type="Proteomes" id="UP000184514"/>
    </source>
</evidence>
<dbReference type="EMBL" id="MLCB01000010">
    <property type="protein sequence ID" value="OJI95612.1"/>
    <property type="molecule type" value="Genomic_DNA"/>
</dbReference>
<dbReference type="GO" id="GO:0047436">
    <property type="term" value="F:arylmalonate decarboxylase activity"/>
    <property type="evidence" value="ECO:0007669"/>
    <property type="project" value="UniProtKB-EC"/>
</dbReference>
<dbReference type="AlphaFoldDB" id="A0A1L9P288"/>
<dbReference type="InterPro" id="IPR053714">
    <property type="entry name" value="Iso_Racemase_Enz_sf"/>
</dbReference>
<sequence length="265" mass="28115">MRALKVDNQTIISRLDFATDKGAGERTRIGLLVLESDQTMELEMRALTHLSGVAIYHARLANDTHVTPDTLAKMEAELPVAAALLPPYLGLSAIGYGCTSGATIIGEARVANILAQSHKGVPSSNPLSAAKAALRCLGVTRLGLVTPYTPDVTQAMQDRFEEAGIAITRVGSFYEESDEVVGKISAQSILDAAISVGTSTDVDGVFISCTSLRAAGIIELAEQKIGKPVTASNHALAWHLLRLAGIKDEQVGYGRLFTTQLDETL</sequence>
<dbReference type="PANTHER" id="PTHR40267:SF1">
    <property type="entry name" value="BLR3294 PROTEIN"/>
    <property type="match status" value="1"/>
</dbReference>
<dbReference type="STRING" id="696762.PFRI_01240"/>
<keyword evidence="1" id="KW-0456">Lyase</keyword>
<comment type="caution">
    <text evidence="1">The sequence shown here is derived from an EMBL/GenBank/DDBJ whole genome shotgun (WGS) entry which is preliminary data.</text>
</comment>
<proteinExistence type="predicted"/>
<dbReference type="PANTHER" id="PTHR40267">
    <property type="entry name" value="BLR3294 PROTEIN"/>
    <property type="match status" value="1"/>
</dbReference>
<dbReference type="EC" id="4.1.1.76" evidence="1"/>
<reference evidence="1 2" key="1">
    <citation type="submission" date="2016-10" db="EMBL/GenBank/DDBJ databases">
        <title>Genome sequence of Planktotalea frisia SH6-1.</title>
        <authorList>
            <person name="Poehlein A."/>
            <person name="Bakenhus I."/>
            <person name="Voget S."/>
            <person name="Brinkhoff T."/>
            <person name="Simon M."/>
        </authorList>
    </citation>
    <scope>NUCLEOTIDE SEQUENCE [LARGE SCALE GENOMIC DNA]</scope>
    <source>
        <strain evidence="1 2">SH6-1</strain>
    </source>
</reference>
<organism evidence="1 2">
    <name type="scientific">Planktotalea frisia</name>
    <dbReference type="NCBI Taxonomy" id="696762"/>
    <lineage>
        <taxon>Bacteria</taxon>
        <taxon>Pseudomonadati</taxon>
        <taxon>Pseudomonadota</taxon>
        <taxon>Alphaproteobacteria</taxon>
        <taxon>Rhodobacterales</taxon>
        <taxon>Paracoccaceae</taxon>
        <taxon>Planktotalea</taxon>
    </lineage>
</organism>